<evidence type="ECO:0000313" key="1">
    <source>
        <dbReference type="EMBL" id="KAF7845375.1"/>
    </source>
</evidence>
<gene>
    <name evidence="1" type="ORF">G2W53_002280</name>
</gene>
<reference evidence="1" key="1">
    <citation type="submission" date="2020-09" db="EMBL/GenBank/DDBJ databases">
        <title>Genome-Enabled Discovery of Anthraquinone Biosynthesis in Senna tora.</title>
        <authorList>
            <person name="Kang S.-H."/>
            <person name="Pandey R.P."/>
            <person name="Lee C.-M."/>
            <person name="Sim J.-S."/>
            <person name="Jeong J.-T."/>
            <person name="Choi B.-S."/>
            <person name="Jung M."/>
            <person name="Ginzburg D."/>
            <person name="Zhao K."/>
            <person name="Won S.Y."/>
            <person name="Oh T.-J."/>
            <person name="Yu Y."/>
            <person name="Kim N.-H."/>
            <person name="Lee O.R."/>
            <person name="Lee T.-H."/>
            <person name="Bashyal P."/>
            <person name="Kim T.-S."/>
            <person name="Lee W.-H."/>
            <person name="Kawkins C."/>
            <person name="Kim C.-K."/>
            <person name="Kim J.S."/>
            <person name="Ahn B.O."/>
            <person name="Rhee S.Y."/>
            <person name="Sohng J.K."/>
        </authorList>
    </citation>
    <scope>NUCLEOTIDE SEQUENCE</scope>
    <source>
        <tissue evidence="1">Leaf</tissue>
    </source>
</reference>
<evidence type="ECO:0000313" key="2">
    <source>
        <dbReference type="Proteomes" id="UP000634136"/>
    </source>
</evidence>
<proteinExistence type="predicted"/>
<dbReference type="AlphaFoldDB" id="A0A834XJ07"/>
<sequence>MRRRGVNSPPSVSNKYNHISEAYQNVKSRAEMKYLVRDYQISKKRGLRAIEKTRRRR</sequence>
<accession>A0A834XJ07</accession>
<organism evidence="1 2">
    <name type="scientific">Senna tora</name>
    <dbReference type="NCBI Taxonomy" id="362788"/>
    <lineage>
        <taxon>Eukaryota</taxon>
        <taxon>Viridiplantae</taxon>
        <taxon>Streptophyta</taxon>
        <taxon>Embryophyta</taxon>
        <taxon>Tracheophyta</taxon>
        <taxon>Spermatophyta</taxon>
        <taxon>Magnoliopsida</taxon>
        <taxon>eudicotyledons</taxon>
        <taxon>Gunneridae</taxon>
        <taxon>Pentapetalae</taxon>
        <taxon>rosids</taxon>
        <taxon>fabids</taxon>
        <taxon>Fabales</taxon>
        <taxon>Fabaceae</taxon>
        <taxon>Caesalpinioideae</taxon>
        <taxon>Cassia clade</taxon>
        <taxon>Senna</taxon>
    </lineage>
</organism>
<dbReference type="EMBL" id="JAAIUW010000001">
    <property type="protein sequence ID" value="KAF7845375.1"/>
    <property type="molecule type" value="Genomic_DNA"/>
</dbReference>
<name>A0A834XJ07_9FABA</name>
<dbReference type="Proteomes" id="UP000634136">
    <property type="component" value="Unassembled WGS sequence"/>
</dbReference>
<protein>
    <submittedName>
        <fullName evidence="1">Uncharacterized protein</fullName>
    </submittedName>
</protein>
<comment type="caution">
    <text evidence="1">The sequence shown here is derived from an EMBL/GenBank/DDBJ whole genome shotgun (WGS) entry which is preliminary data.</text>
</comment>
<keyword evidence="2" id="KW-1185">Reference proteome</keyword>